<comment type="similarity">
    <text evidence="2">Belongs to the ORC2 family.</text>
</comment>
<dbReference type="InterPro" id="IPR056772">
    <property type="entry name" value="RecA-like_ORC2"/>
</dbReference>
<feature type="domain" description="Origin recognition complex subunit 2 RecA-like" evidence="4">
    <location>
        <begin position="200"/>
        <end position="357"/>
    </location>
</feature>
<accession>A0A914PFS8</accession>
<feature type="region of interest" description="Disordered" evidence="3">
    <location>
        <begin position="140"/>
        <end position="169"/>
    </location>
</feature>
<evidence type="ECO:0000256" key="3">
    <source>
        <dbReference type="SAM" id="MobiDB-lite"/>
    </source>
</evidence>
<comment type="subcellular location">
    <subcellularLocation>
        <location evidence="2">Nucleus</location>
    </subcellularLocation>
</comment>
<dbReference type="GO" id="GO:0003688">
    <property type="term" value="F:DNA replication origin binding"/>
    <property type="evidence" value="ECO:0007669"/>
    <property type="project" value="UniProtKB-UniRule"/>
</dbReference>
<feature type="compositionally biased region" description="Polar residues" evidence="3">
    <location>
        <begin position="33"/>
        <end position="51"/>
    </location>
</feature>
<dbReference type="AlphaFoldDB" id="A0A914PFS8"/>
<keyword evidence="2" id="KW-0235">DNA replication</keyword>
<evidence type="ECO:0000256" key="1">
    <source>
        <dbReference type="ARBA" id="ARBA00019080"/>
    </source>
</evidence>
<feature type="compositionally biased region" description="Basic and acidic residues" evidence="3">
    <location>
        <begin position="53"/>
        <end position="66"/>
    </location>
</feature>
<comment type="function">
    <text evidence="2">Component of the origin recognition complex (ORC) that binds origins of replication. DNA-binding is ATP-dependent. ORC is required to assemble the pre-replication complex necessary to initiate DNA replication.</text>
</comment>
<feature type="compositionally biased region" description="Acidic residues" evidence="3">
    <location>
        <begin position="154"/>
        <end position="167"/>
    </location>
</feature>
<evidence type="ECO:0000256" key="2">
    <source>
        <dbReference type="RuleBase" id="RU368084"/>
    </source>
</evidence>
<reference evidence="6" key="1">
    <citation type="submission" date="2022-11" db="UniProtKB">
        <authorList>
            <consortium name="WormBaseParasite"/>
        </authorList>
    </citation>
    <scope>IDENTIFICATION</scope>
</reference>
<comment type="subunit">
    <text evidence="2">Component of the origin recognition complex (ORC).</text>
</comment>
<dbReference type="GO" id="GO:0005664">
    <property type="term" value="C:nuclear origin of replication recognition complex"/>
    <property type="evidence" value="ECO:0007669"/>
    <property type="project" value="UniProtKB-UniRule"/>
</dbReference>
<name>A0A914PFS8_9BILA</name>
<evidence type="ECO:0000259" key="4">
    <source>
        <dbReference type="Pfam" id="PF04084"/>
    </source>
</evidence>
<dbReference type="Pfam" id="PF04084">
    <property type="entry name" value="RecA-like_ORC2"/>
    <property type="match status" value="1"/>
</dbReference>
<dbReference type="GO" id="GO:0006260">
    <property type="term" value="P:DNA replication"/>
    <property type="evidence" value="ECO:0007669"/>
    <property type="project" value="UniProtKB-UniRule"/>
</dbReference>
<sequence>MPKLHHPQSGAAKLRNEPATAASTKSPPRRRFSQSPKRSQARNNQQISPNRSKFREPIPMEFDDHSPSPPKVRKMDDESVAANSGNRMTRQGSRQLTFPPERIADNEDDTFMKEVEAMQEEETEEDLAAKVNKMIVTQFGGRRKRKASKKNVENESDEDENNGENEDFPLAAYPKRHQGEFDLKCFNEVMDSIDEENSETNNSKRDYFAEWRSLFLHGDFNILLTGIGSKIKLINAFIELLSNEVETFVVNGFSPSITVRAILQSLEQTLGIKANLRNLTLMDYAKKLGAEIAKKNGDIVLAIHSIDGPNLRDQAQQSILAHFIEASKHRVHLIASVDHINSSLIWNTETSDIFAWINYPINMMTSYKREILESQPAMLNKQSAAELHSETSLEVLWNSLQSSSQQVLVQLVHECVASPNKSIQINLLWDVTRTKLMANSRKQLEQYLTEYVDHNLISTTNQDAIKLIADENLLLRFFDSKDVDIQ</sequence>
<protein>
    <recommendedName>
        <fullName evidence="1 2">Origin recognition complex subunit 2</fullName>
    </recommendedName>
</protein>
<keyword evidence="2" id="KW-0539">Nucleus</keyword>
<evidence type="ECO:0000313" key="5">
    <source>
        <dbReference type="Proteomes" id="UP000887578"/>
    </source>
</evidence>
<organism evidence="5 6">
    <name type="scientific">Panagrolaimus davidi</name>
    <dbReference type="NCBI Taxonomy" id="227884"/>
    <lineage>
        <taxon>Eukaryota</taxon>
        <taxon>Metazoa</taxon>
        <taxon>Ecdysozoa</taxon>
        <taxon>Nematoda</taxon>
        <taxon>Chromadorea</taxon>
        <taxon>Rhabditida</taxon>
        <taxon>Tylenchina</taxon>
        <taxon>Panagrolaimomorpha</taxon>
        <taxon>Panagrolaimoidea</taxon>
        <taxon>Panagrolaimidae</taxon>
        <taxon>Panagrolaimus</taxon>
    </lineage>
</organism>
<dbReference type="PANTHER" id="PTHR14052">
    <property type="entry name" value="ORIGIN RECOGNITION COMPLEX SUBUNIT 2"/>
    <property type="match status" value="1"/>
</dbReference>
<dbReference type="Proteomes" id="UP000887578">
    <property type="component" value="Unplaced"/>
</dbReference>
<dbReference type="PANTHER" id="PTHR14052:SF0">
    <property type="entry name" value="ORIGIN RECOGNITION COMPLEX SUBUNIT 2"/>
    <property type="match status" value="1"/>
</dbReference>
<evidence type="ECO:0000313" key="6">
    <source>
        <dbReference type="WBParaSite" id="PDA_v2.g13615.t1"/>
    </source>
</evidence>
<feature type="region of interest" description="Disordered" evidence="3">
    <location>
        <begin position="1"/>
        <end position="100"/>
    </location>
</feature>
<dbReference type="InterPro" id="IPR007220">
    <property type="entry name" value="ORC2"/>
</dbReference>
<keyword evidence="5" id="KW-1185">Reference proteome</keyword>
<feature type="compositionally biased region" description="Polar residues" evidence="3">
    <location>
        <begin position="81"/>
        <end position="96"/>
    </location>
</feature>
<dbReference type="WBParaSite" id="PDA_v2.g13615.t1">
    <property type="protein sequence ID" value="PDA_v2.g13615.t1"/>
    <property type="gene ID" value="PDA_v2.g13615"/>
</dbReference>
<proteinExistence type="inferred from homology"/>